<feature type="binding site" evidence="9">
    <location>
        <position position="17"/>
    </location>
    <ligand>
        <name>ATP</name>
        <dbReference type="ChEBI" id="CHEBI:30616"/>
    </ligand>
</feature>
<feature type="binding site" evidence="9">
    <location>
        <position position="9"/>
    </location>
    <ligand>
        <name>substrate</name>
    </ligand>
</feature>
<dbReference type="GO" id="GO:0015937">
    <property type="term" value="P:coenzyme A biosynthetic process"/>
    <property type="evidence" value="ECO:0007669"/>
    <property type="project" value="UniProtKB-UniRule"/>
</dbReference>
<comment type="catalytic activity">
    <reaction evidence="8 9">
        <text>(R)-4'-phosphopantetheine + ATP + H(+) = 3'-dephospho-CoA + diphosphate</text>
        <dbReference type="Rhea" id="RHEA:19801"/>
        <dbReference type="ChEBI" id="CHEBI:15378"/>
        <dbReference type="ChEBI" id="CHEBI:30616"/>
        <dbReference type="ChEBI" id="CHEBI:33019"/>
        <dbReference type="ChEBI" id="CHEBI:57328"/>
        <dbReference type="ChEBI" id="CHEBI:61723"/>
        <dbReference type="EC" id="2.7.7.3"/>
    </reaction>
</comment>
<evidence type="ECO:0000256" key="9">
    <source>
        <dbReference type="HAMAP-Rule" id="MF_00151"/>
    </source>
</evidence>
<evidence type="ECO:0000256" key="8">
    <source>
        <dbReference type="ARBA" id="ARBA00029346"/>
    </source>
</evidence>
<keyword evidence="5 9" id="KW-0067">ATP-binding</keyword>
<keyword evidence="7 9" id="KW-0173">Coenzyme A biosynthesis</keyword>
<dbReference type="EC" id="2.7.7.3" evidence="9"/>
<evidence type="ECO:0000313" key="12">
    <source>
        <dbReference type="Proteomes" id="UP000183404"/>
    </source>
</evidence>
<dbReference type="AlphaFoldDB" id="A0A1G7P8H4"/>
<evidence type="ECO:0000256" key="6">
    <source>
        <dbReference type="ARBA" id="ARBA00022842"/>
    </source>
</evidence>
<keyword evidence="1 9" id="KW-0963">Cytoplasm</keyword>
<dbReference type="NCBIfam" id="TIGR01510">
    <property type="entry name" value="coaD_prev_kdtB"/>
    <property type="match status" value="1"/>
</dbReference>
<dbReference type="Proteomes" id="UP000183404">
    <property type="component" value="Unassembled WGS sequence"/>
</dbReference>
<reference evidence="11 12" key="1">
    <citation type="submission" date="2016-10" db="EMBL/GenBank/DDBJ databases">
        <authorList>
            <person name="de Groot N.N."/>
        </authorList>
    </citation>
    <scope>NUCLEOTIDE SEQUENCE [LARGE SCALE GENOMIC DNA]</scope>
    <source>
        <strain evidence="11 12">DSM 569</strain>
    </source>
</reference>
<keyword evidence="4 9" id="KW-0547">Nucleotide-binding</keyword>
<sequence length="159" mass="18214">MKTAIYPGSFDPVTYGHIDIIKRGALLFDKLIVAVLLNPIKKPLFSIEERIELLKVTTKNIPNVQIDYFDGLLVDYAKKVKADVIIRGLRMISDFEYEFQMALINKKLDPSIETVFLMTNEQYSYFSSSAVKEIAQFRGGFSKFVPEIVAQKLKEKLKL</sequence>
<feature type="site" description="Transition state stabilizer" evidence="9">
    <location>
        <position position="17"/>
    </location>
</feature>
<protein>
    <recommendedName>
        <fullName evidence="9">Phosphopantetheine adenylyltransferase</fullName>
        <ecNumber evidence="9">2.7.7.3</ecNumber>
    </recommendedName>
    <alternativeName>
        <fullName evidence="9">Dephospho-CoA pyrophosphorylase</fullName>
    </alternativeName>
    <alternativeName>
        <fullName evidence="9">Pantetheine-phosphate adenylyltransferase</fullName>
        <shortName evidence="9">PPAT</shortName>
    </alternativeName>
</protein>
<dbReference type="EMBL" id="FNBS01000025">
    <property type="protein sequence ID" value="SDF81750.1"/>
    <property type="molecule type" value="Genomic_DNA"/>
</dbReference>
<feature type="binding site" evidence="9">
    <location>
        <position position="87"/>
    </location>
    <ligand>
        <name>substrate</name>
    </ligand>
</feature>
<name>A0A1G7P8H4_THETY</name>
<dbReference type="InterPro" id="IPR014729">
    <property type="entry name" value="Rossmann-like_a/b/a_fold"/>
</dbReference>
<dbReference type="Pfam" id="PF01467">
    <property type="entry name" value="CTP_transf_like"/>
    <property type="match status" value="1"/>
</dbReference>
<comment type="cofactor">
    <cofactor evidence="9">
        <name>Mg(2+)</name>
        <dbReference type="ChEBI" id="CHEBI:18420"/>
    </cofactor>
</comment>
<feature type="binding site" evidence="9">
    <location>
        <position position="98"/>
    </location>
    <ligand>
        <name>ATP</name>
        <dbReference type="ChEBI" id="CHEBI:30616"/>
    </ligand>
</feature>
<feature type="binding site" evidence="9">
    <location>
        <begin position="123"/>
        <end position="129"/>
    </location>
    <ligand>
        <name>ATP</name>
        <dbReference type="ChEBI" id="CHEBI:30616"/>
    </ligand>
</feature>
<dbReference type="NCBIfam" id="TIGR00125">
    <property type="entry name" value="cyt_tran_rel"/>
    <property type="match status" value="1"/>
</dbReference>
<evidence type="ECO:0000256" key="2">
    <source>
        <dbReference type="ARBA" id="ARBA00022679"/>
    </source>
</evidence>
<dbReference type="Gene3D" id="3.40.50.620">
    <property type="entry name" value="HUPs"/>
    <property type="match status" value="1"/>
</dbReference>
<evidence type="ECO:0000313" key="11">
    <source>
        <dbReference type="EMBL" id="SDF81750.1"/>
    </source>
</evidence>
<dbReference type="InterPro" id="IPR004821">
    <property type="entry name" value="Cyt_trans-like"/>
</dbReference>
<dbReference type="PANTHER" id="PTHR21342">
    <property type="entry name" value="PHOSPHOPANTETHEINE ADENYLYLTRANSFERASE"/>
    <property type="match status" value="1"/>
</dbReference>
<gene>
    <name evidence="9" type="primary">coaD</name>
    <name evidence="11" type="ORF">SAMN04244560_01278</name>
</gene>
<evidence type="ECO:0000256" key="7">
    <source>
        <dbReference type="ARBA" id="ARBA00022993"/>
    </source>
</evidence>
<feature type="binding site" evidence="9">
    <location>
        <position position="41"/>
    </location>
    <ligand>
        <name>substrate</name>
    </ligand>
</feature>
<accession>A0A1G7P8H4</accession>
<evidence type="ECO:0000259" key="10">
    <source>
        <dbReference type="Pfam" id="PF01467"/>
    </source>
</evidence>
<dbReference type="GO" id="GO:0005524">
    <property type="term" value="F:ATP binding"/>
    <property type="evidence" value="ECO:0007669"/>
    <property type="project" value="UniProtKB-KW"/>
</dbReference>
<feature type="binding site" evidence="9">
    <location>
        <begin position="88"/>
        <end position="90"/>
    </location>
    <ligand>
        <name>ATP</name>
        <dbReference type="ChEBI" id="CHEBI:30616"/>
    </ligand>
</feature>
<comment type="function">
    <text evidence="9">Reversibly transfers an adenylyl group from ATP to 4'-phosphopantetheine, yielding dephospho-CoA (dPCoA) and pyrophosphate.</text>
</comment>
<dbReference type="GO" id="GO:0005737">
    <property type="term" value="C:cytoplasm"/>
    <property type="evidence" value="ECO:0007669"/>
    <property type="project" value="UniProtKB-SubCell"/>
</dbReference>
<evidence type="ECO:0000256" key="3">
    <source>
        <dbReference type="ARBA" id="ARBA00022695"/>
    </source>
</evidence>
<proteinExistence type="inferred from homology"/>
<feature type="binding site" evidence="9">
    <location>
        <begin position="9"/>
        <end position="10"/>
    </location>
    <ligand>
        <name>ATP</name>
        <dbReference type="ChEBI" id="CHEBI:30616"/>
    </ligand>
</feature>
<evidence type="ECO:0000256" key="5">
    <source>
        <dbReference type="ARBA" id="ARBA00022840"/>
    </source>
</evidence>
<dbReference type="PANTHER" id="PTHR21342:SF1">
    <property type="entry name" value="PHOSPHOPANTETHEINE ADENYLYLTRANSFERASE"/>
    <property type="match status" value="1"/>
</dbReference>
<dbReference type="GO" id="GO:0004595">
    <property type="term" value="F:pantetheine-phosphate adenylyltransferase activity"/>
    <property type="evidence" value="ECO:0007669"/>
    <property type="project" value="UniProtKB-UniRule"/>
</dbReference>
<comment type="subunit">
    <text evidence="9">Homohexamer.</text>
</comment>
<dbReference type="PRINTS" id="PR01020">
    <property type="entry name" value="LPSBIOSNTHSS"/>
</dbReference>
<comment type="pathway">
    <text evidence="9">Cofactor biosynthesis; coenzyme A biosynthesis; CoA from (R)-pantothenate: step 4/5.</text>
</comment>
<dbReference type="HAMAP" id="MF_00151">
    <property type="entry name" value="PPAT_bact"/>
    <property type="match status" value="1"/>
</dbReference>
<comment type="similarity">
    <text evidence="9">Belongs to the bacterial CoaD family.</text>
</comment>
<feature type="binding site" evidence="9">
    <location>
        <position position="73"/>
    </location>
    <ligand>
        <name>substrate</name>
    </ligand>
</feature>
<organism evidence="11 12">
    <name type="scientific">Thermoanaerobacter thermohydrosulfuricus</name>
    <name type="common">Clostridium thermohydrosulfuricum</name>
    <dbReference type="NCBI Taxonomy" id="1516"/>
    <lineage>
        <taxon>Bacteria</taxon>
        <taxon>Bacillati</taxon>
        <taxon>Bacillota</taxon>
        <taxon>Clostridia</taxon>
        <taxon>Thermoanaerobacterales</taxon>
        <taxon>Thermoanaerobacteraceae</taxon>
        <taxon>Thermoanaerobacter</taxon>
    </lineage>
</organism>
<comment type="subcellular location">
    <subcellularLocation>
        <location evidence="9">Cytoplasm</location>
    </subcellularLocation>
</comment>
<evidence type="ECO:0000256" key="4">
    <source>
        <dbReference type="ARBA" id="ARBA00022741"/>
    </source>
</evidence>
<keyword evidence="6 9" id="KW-0460">Magnesium</keyword>
<dbReference type="SUPFAM" id="SSF52374">
    <property type="entry name" value="Nucleotidylyl transferase"/>
    <property type="match status" value="1"/>
</dbReference>
<keyword evidence="3 9" id="KW-0548">Nucleotidyltransferase</keyword>
<feature type="domain" description="Cytidyltransferase-like" evidence="10">
    <location>
        <begin position="5"/>
        <end position="133"/>
    </location>
</feature>
<dbReference type="UniPathway" id="UPA00241">
    <property type="reaction ID" value="UER00355"/>
</dbReference>
<dbReference type="InterPro" id="IPR001980">
    <property type="entry name" value="PPAT"/>
</dbReference>
<dbReference type="CDD" id="cd02163">
    <property type="entry name" value="PPAT"/>
    <property type="match status" value="1"/>
</dbReference>
<evidence type="ECO:0000256" key="1">
    <source>
        <dbReference type="ARBA" id="ARBA00022490"/>
    </source>
</evidence>
<dbReference type="RefSeq" id="WP_004400777.1">
    <property type="nucleotide sequence ID" value="NZ_FNBS01000025.1"/>
</dbReference>
<keyword evidence="2 9" id="KW-0808">Transferase</keyword>